<keyword evidence="2" id="KW-1133">Transmembrane helix</keyword>
<dbReference type="AlphaFoldDB" id="A0AAJ0DGE6"/>
<feature type="transmembrane region" description="Helical" evidence="2">
    <location>
        <begin position="87"/>
        <end position="112"/>
    </location>
</feature>
<feature type="transmembrane region" description="Helical" evidence="2">
    <location>
        <begin position="21"/>
        <end position="45"/>
    </location>
</feature>
<dbReference type="InterPro" id="IPR013862">
    <property type="entry name" value="Kei1"/>
</dbReference>
<organism evidence="3 4">
    <name type="scientific">Extremus antarcticus</name>
    <dbReference type="NCBI Taxonomy" id="702011"/>
    <lineage>
        <taxon>Eukaryota</taxon>
        <taxon>Fungi</taxon>
        <taxon>Dikarya</taxon>
        <taxon>Ascomycota</taxon>
        <taxon>Pezizomycotina</taxon>
        <taxon>Dothideomycetes</taxon>
        <taxon>Dothideomycetidae</taxon>
        <taxon>Mycosphaerellales</taxon>
        <taxon>Extremaceae</taxon>
        <taxon>Extremus</taxon>
    </lineage>
</organism>
<dbReference type="EMBL" id="JAWDJX010000015">
    <property type="protein sequence ID" value="KAK3053594.1"/>
    <property type="molecule type" value="Genomic_DNA"/>
</dbReference>
<keyword evidence="2" id="KW-0812">Transmembrane</keyword>
<dbReference type="PANTHER" id="PTHR28077:SF1">
    <property type="entry name" value="INOSITOL PHOSPHORYLCERAMIDE SYNTHASE REGULATORY SUBUNIT KEI1"/>
    <property type="match status" value="1"/>
</dbReference>
<feature type="transmembrane region" description="Helical" evidence="2">
    <location>
        <begin position="57"/>
        <end position="75"/>
    </location>
</feature>
<accession>A0AAJ0DGE6</accession>
<protein>
    <recommendedName>
        <fullName evidence="5">DUF1753-domain-containing protein</fullName>
    </recommendedName>
</protein>
<evidence type="ECO:0000256" key="2">
    <source>
        <dbReference type="SAM" id="Phobius"/>
    </source>
</evidence>
<name>A0AAJ0DGE6_9PEZI</name>
<evidence type="ECO:0000256" key="1">
    <source>
        <dbReference type="SAM" id="MobiDB-lite"/>
    </source>
</evidence>
<keyword evidence="4" id="KW-1185">Reference proteome</keyword>
<proteinExistence type="predicted"/>
<dbReference type="GO" id="GO:0006673">
    <property type="term" value="P:inositol phosphoceramide metabolic process"/>
    <property type="evidence" value="ECO:0007669"/>
    <property type="project" value="InterPro"/>
</dbReference>
<gene>
    <name evidence="3" type="ORF">LTR09_005338</name>
</gene>
<feature type="region of interest" description="Disordered" evidence="1">
    <location>
        <begin position="287"/>
        <end position="323"/>
    </location>
</feature>
<dbReference type="Pfam" id="PF08552">
    <property type="entry name" value="Kei1"/>
    <property type="match status" value="1"/>
</dbReference>
<dbReference type="PANTHER" id="PTHR28077">
    <property type="entry name" value="INOSITOL PHOSPHORYLCERAMIDE SYNTHASE REGULATORY SUBUNIT KEI1"/>
    <property type="match status" value="1"/>
</dbReference>
<evidence type="ECO:0000313" key="3">
    <source>
        <dbReference type="EMBL" id="KAK3053594.1"/>
    </source>
</evidence>
<reference evidence="3" key="1">
    <citation type="submission" date="2023-04" db="EMBL/GenBank/DDBJ databases">
        <title>Black Yeasts Isolated from many extreme environments.</title>
        <authorList>
            <person name="Coleine C."/>
            <person name="Stajich J.E."/>
            <person name="Selbmann L."/>
        </authorList>
    </citation>
    <scope>NUCLEOTIDE SEQUENCE</scope>
    <source>
        <strain evidence="3">CCFEE 5312</strain>
    </source>
</reference>
<evidence type="ECO:0008006" key="5">
    <source>
        <dbReference type="Google" id="ProtNLM"/>
    </source>
</evidence>
<keyword evidence="2" id="KW-0472">Membrane</keyword>
<evidence type="ECO:0000313" key="4">
    <source>
        <dbReference type="Proteomes" id="UP001271007"/>
    </source>
</evidence>
<feature type="transmembrane region" description="Helical" evidence="2">
    <location>
        <begin position="186"/>
        <end position="207"/>
    </location>
</feature>
<dbReference type="GO" id="GO:0000139">
    <property type="term" value="C:Golgi membrane"/>
    <property type="evidence" value="ECO:0007669"/>
    <property type="project" value="TreeGrafter"/>
</dbReference>
<dbReference type="GO" id="GO:0070916">
    <property type="term" value="C:inositol phosphoceramide synthase complex"/>
    <property type="evidence" value="ECO:0007669"/>
    <property type="project" value="TreeGrafter"/>
</dbReference>
<comment type="caution">
    <text evidence="3">The sequence shown here is derived from an EMBL/GenBank/DDBJ whole genome shotgun (WGS) entry which is preliminary data.</text>
</comment>
<sequence>MPPILRFPKPQSFLHLVSLRTAAEFITLILLINKLSGLYGILALLTGYHLNPLQLSHYIYSLLCLGTVAWLYPAIRKPEEPLKNVALAWIYVLDAVINSAYTALFGAGWFLVLAQEVGQGTDFGADVVPGADTIGDTAGFTNPEHNVTQVDVVAKPAEGLLSGQKAIAYGSQYGTLGAAIFQSGSMASVTVLGLLWIIRTYFCILMMSYARSILRKYVASTSTDYSHADDPTMAENPFRAEREEGNGWKGKLGRFMLRFPTKRYWLGKDEAEDEWVRATSGRFESGRGTGLRIKVPENGVGERERRARSGTGPPLPVAVKGKE</sequence>
<dbReference type="Proteomes" id="UP001271007">
    <property type="component" value="Unassembled WGS sequence"/>
</dbReference>
<dbReference type="GO" id="GO:0070917">
    <property type="term" value="F:inositol phosphoceramide synthase regulator activity"/>
    <property type="evidence" value="ECO:0007669"/>
    <property type="project" value="InterPro"/>
</dbReference>